<comment type="similarity">
    <text evidence="1">Belongs to the N(4)/N(6)-methyltransferase family.</text>
</comment>
<dbReference type="InterPro" id="IPR012327">
    <property type="entry name" value="MeTrfase_D12"/>
</dbReference>
<dbReference type="AlphaFoldDB" id="A0A1Y0D416"/>
<dbReference type="GO" id="GO:0006298">
    <property type="term" value="P:mismatch repair"/>
    <property type="evidence" value="ECO:0007669"/>
    <property type="project" value="TreeGrafter"/>
</dbReference>
<dbReference type="EMBL" id="CP021377">
    <property type="protein sequence ID" value="ART81957.1"/>
    <property type="molecule type" value="Genomic_DNA"/>
</dbReference>
<protein>
    <recommendedName>
        <fullName evidence="2">site-specific DNA-methyltransferase (adenine-specific)</fullName>
        <ecNumber evidence="2">2.1.1.72</ecNumber>
    </recommendedName>
</protein>
<organism evidence="8 9">
    <name type="scientific">Oceanisphaera profunda</name>
    <dbReference type="NCBI Taxonomy" id="1416627"/>
    <lineage>
        <taxon>Bacteria</taxon>
        <taxon>Pseudomonadati</taxon>
        <taxon>Pseudomonadota</taxon>
        <taxon>Gammaproteobacteria</taxon>
        <taxon>Aeromonadales</taxon>
        <taxon>Aeromonadaceae</taxon>
        <taxon>Oceanisphaera</taxon>
    </lineage>
</organism>
<keyword evidence="4" id="KW-0808">Transferase</keyword>
<dbReference type="Proteomes" id="UP000243937">
    <property type="component" value="Chromosome"/>
</dbReference>
<comment type="catalytic activity">
    <reaction evidence="6">
        <text>a 2'-deoxyadenosine in DNA + S-adenosyl-L-methionine = an N(6)-methyl-2'-deoxyadenosine in DNA + S-adenosyl-L-homocysteine + H(+)</text>
        <dbReference type="Rhea" id="RHEA:15197"/>
        <dbReference type="Rhea" id="RHEA-COMP:12418"/>
        <dbReference type="Rhea" id="RHEA-COMP:12419"/>
        <dbReference type="ChEBI" id="CHEBI:15378"/>
        <dbReference type="ChEBI" id="CHEBI:57856"/>
        <dbReference type="ChEBI" id="CHEBI:59789"/>
        <dbReference type="ChEBI" id="CHEBI:90615"/>
        <dbReference type="ChEBI" id="CHEBI:90616"/>
        <dbReference type="EC" id="2.1.1.72"/>
    </reaction>
</comment>
<dbReference type="PIRSF" id="PIRSF000398">
    <property type="entry name" value="M_m6A_EcoRV"/>
    <property type="match status" value="1"/>
</dbReference>
<dbReference type="GO" id="GO:1904047">
    <property type="term" value="F:S-adenosyl-L-methionine binding"/>
    <property type="evidence" value="ECO:0007669"/>
    <property type="project" value="TreeGrafter"/>
</dbReference>
<gene>
    <name evidence="8" type="ORF">CBP31_04370</name>
</gene>
<proteinExistence type="inferred from homology"/>
<dbReference type="PANTHER" id="PTHR30481">
    <property type="entry name" value="DNA ADENINE METHYLASE"/>
    <property type="match status" value="1"/>
</dbReference>
<dbReference type="PANTHER" id="PTHR30481:SF3">
    <property type="entry name" value="DNA ADENINE METHYLASE"/>
    <property type="match status" value="1"/>
</dbReference>
<dbReference type="InterPro" id="IPR023095">
    <property type="entry name" value="Ade_MeTrfase_dom_2"/>
</dbReference>
<feature type="binding site" evidence="7">
    <location>
        <position position="14"/>
    </location>
    <ligand>
        <name>S-adenosyl-L-methionine</name>
        <dbReference type="ChEBI" id="CHEBI:59789"/>
    </ligand>
</feature>
<evidence type="ECO:0000256" key="6">
    <source>
        <dbReference type="ARBA" id="ARBA00047942"/>
    </source>
</evidence>
<dbReference type="PRINTS" id="PR00505">
    <property type="entry name" value="D12N6MTFRASE"/>
</dbReference>
<reference evidence="8 9" key="1">
    <citation type="journal article" date="2014" name="Int. J. Syst. Evol. Microbiol.">
        <title>Oceanisphaera profunda sp. nov., a marine bacterium isolated from deep-sea sediment, and emended description of the genus Oceanisphaera.</title>
        <authorList>
            <person name="Xu Z."/>
            <person name="Zhang X.Y."/>
            <person name="Su H.N."/>
            <person name="Yu Z.C."/>
            <person name="Liu C."/>
            <person name="Li H."/>
            <person name="Chen X.L."/>
            <person name="Song X.Y."/>
            <person name="Xie B.B."/>
            <person name="Qin Q.L."/>
            <person name="Zhou B.C."/>
            <person name="Shi M."/>
            <person name="Huang Y."/>
            <person name="Zhang Y.Z."/>
        </authorList>
    </citation>
    <scope>NUCLEOTIDE SEQUENCE [LARGE SCALE GENOMIC DNA]</scope>
    <source>
        <strain evidence="8 9">SM1222</strain>
    </source>
</reference>
<dbReference type="GO" id="GO:0009307">
    <property type="term" value="P:DNA restriction-modification system"/>
    <property type="evidence" value="ECO:0007669"/>
    <property type="project" value="InterPro"/>
</dbReference>
<dbReference type="RefSeq" id="WP_087035045.1">
    <property type="nucleotide sequence ID" value="NZ_CP021377.1"/>
</dbReference>
<dbReference type="GO" id="GO:0043565">
    <property type="term" value="F:sequence-specific DNA binding"/>
    <property type="evidence" value="ECO:0007669"/>
    <property type="project" value="TreeGrafter"/>
</dbReference>
<evidence type="ECO:0000256" key="2">
    <source>
        <dbReference type="ARBA" id="ARBA00011900"/>
    </source>
</evidence>
<keyword evidence="3 8" id="KW-0489">Methyltransferase</keyword>
<keyword evidence="9" id="KW-1185">Reference proteome</keyword>
<dbReference type="GO" id="GO:0032259">
    <property type="term" value="P:methylation"/>
    <property type="evidence" value="ECO:0007669"/>
    <property type="project" value="UniProtKB-KW"/>
</dbReference>
<dbReference type="InterPro" id="IPR012263">
    <property type="entry name" value="M_m6A_EcoRV"/>
</dbReference>
<feature type="binding site" evidence="7">
    <location>
        <position position="181"/>
    </location>
    <ligand>
        <name>S-adenosyl-L-methionine</name>
        <dbReference type="ChEBI" id="CHEBI:59789"/>
    </ligand>
</feature>
<evidence type="ECO:0000313" key="8">
    <source>
        <dbReference type="EMBL" id="ART81957.1"/>
    </source>
</evidence>
<evidence type="ECO:0000256" key="7">
    <source>
        <dbReference type="PIRSR" id="PIRSR000398-1"/>
    </source>
</evidence>
<evidence type="ECO:0000256" key="4">
    <source>
        <dbReference type="ARBA" id="ARBA00022679"/>
    </source>
</evidence>
<dbReference type="InterPro" id="IPR029063">
    <property type="entry name" value="SAM-dependent_MTases_sf"/>
</dbReference>
<evidence type="ECO:0000256" key="1">
    <source>
        <dbReference type="ARBA" id="ARBA00006594"/>
    </source>
</evidence>
<dbReference type="NCBIfam" id="TIGR00571">
    <property type="entry name" value="dam"/>
    <property type="match status" value="1"/>
</dbReference>
<feature type="binding site" evidence="7">
    <location>
        <position position="10"/>
    </location>
    <ligand>
        <name>S-adenosyl-L-methionine</name>
        <dbReference type="ChEBI" id="CHEBI:59789"/>
    </ligand>
</feature>
<sequence>MTKTRAFLKWAGGKYGLVESINARLPEGRQLVEPFMGAGSVFLNSDFESYLLADINADLIHLYELLKSQPEVFIREAAALFVPANNDKAAYYDYRIAFNQEQDRFRRALLFLYLNRHGYNGLCRYNKSGGFNVPFGAYKKPYFPERELWFFAEKAQKATFVCKGYAEVFAQAQADQVFYCDPPYAPLSTTGFTTYAANGFTLDDQAILARLARETAAKGVPVLVSNHDIELTRELYRGADLQVISVKRTISRHAHNRKRVDELLALFTEHDVADSAEQPAPSAKLNQDPTD</sequence>
<dbReference type="Gene3D" id="3.40.50.150">
    <property type="entry name" value="Vaccinia Virus protein VP39"/>
    <property type="match status" value="1"/>
</dbReference>
<evidence type="ECO:0000313" key="9">
    <source>
        <dbReference type="Proteomes" id="UP000243937"/>
    </source>
</evidence>
<dbReference type="Pfam" id="PF02086">
    <property type="entry name" value="MethyltransfD12"/>
    <property type="match status" value="1"/>
</dbReference>
<evidence type="ECO:0000256" key="3">
    <source>
        <dbReference type="ARBA" id="ARBA00022603"/>
    </source>
</evidence>
<feature type="binding site" evidence="7">
    <location>
        <position position="54"/>
    </location>
    <ligand>
        <name>S-adenosyl-L-methionine</name>
        <dbReference type="ChEBI" id="CHEBI:59789"/>
    </ligand>
</feature>
<dbReference type="Gene3D" id="1.10.1020.10">
    <property type="entry name" value="Adenine-specific Methyltransferase, Domain 2"/>
    <property type="match status" value="1"/>
</dbReference>
<dbReference type="REBASE" id="202236">
    <property type="entry name" value="M.Opr1222Dam"/>
</dbReference>
<dbReference type="GO" id="GO:0009007">
    <property type="term" value="F:site-specific DNA-methyltransferase (adenine-specific) activity"/>
    <property type="evidence" value="ECO:0007669"/>
    <property type="project" value="UniProtKB-EC"/>
</dbReference>
<dbReference type="KEGG" id="opf:CBP31_04370"/>
<name>A0A1Y0D416_9GAMM</name>
<accession>A0A1Y0D416</accession>
<dbReference type="EC" id="2.1.1.72" evidence="2"/>
<dbReference type="SUPFAM" id="SSF53335">
    <property type="entry name" value="S-adenosyl-L-methionine-dependent methyltransferases"/>
    <property type="match status" value="1"/>
</dbReference>
<keyword evidence="5" id="KW-0949">S-adenosyl-L-methionine</keyword>
<evidence type="ECO:0000256" key="5">
    <source>
        <dbReference type="ARBA" id="ARBA00022691"/>
    </source>
</evidence>
<dbReference type="OrthoDB" id="9805629at2"/>